<evidence type="ECO:0000313" key="5">
    <source>
        <dbReference type="Proteomes" id="UP000315908"/>
    </source>
</evidence>
<dbReference type="RefSeq" id="WP_232475613.1">
    <property type="nucleotide sequence ID" value="NZ_CP080574.1"/>
</dbReference>
<proteinExistence type="predicted"/>
<name>A0A562MGQ0_9SPHI</name>
<organism evidence="4 5">
    <name type="scientific">Sphingobacterium siyangense</name>
    <dbReference type="NCBI Taxonomy" id="459529"/>
    <lineage>
        <taxon>Bacteria</taxon>
        <taxon>Pseudomonadati</taxon>
        <taxon>Bacteroidota</taxon>
        <taxon>Sphingobacteriia</taxon>
        <taxon>Sphingobacteriales</taxon>
        <taxon>Sphingobacteriaceae</taxon>
        <taxon>Sphingobacterium</taxon>
    </lineage>
</organism>
<sequence>MNNFIGANLNYIIMGFKETFQINGENLLQKIKEIIAEGNVSKISISDKHGKEIMSFPVTVGAIGLILAPVFAAIGAVAALLTECTITVERNTNKEEKDKEDNSTDPPTTITVK</sequence>
<gene>
    <name evidence="4" type="ORF">IQ31_02861</name>
</gene>
<keyword evidence="2" id="KW-1133">Transmembrane helix</keyword>
<dbReference type="Pfam" id="PF14242">
    <property type="entry name" value="DUF4342"/>
    <property type="match status" value="1"/>
</dbReference>
<reference evidence="4 5" key="1">
    <citation type="journal article" date="2015" name="Stand. Genomic Sci.">
        <title>Genomic Encyclopedia of Bacterial and Archaeal Type Strains, Phase III: the genomes of soil and plant-associated and newly described type strains.</title>
        <authorList>
            <person name="Whitman W.B."/>
            <person name="Woyke T."/>
            <person name="Klenk H.P."/>
            <person name="Zhou Y."/>
            <person name="Lilburn T.G."/>
            <person name="Beck B.J."/>
            <person name="De Vos P."/>
            <person name="Vandamme P."/>
            <person name="Eisen J.A."/>
            <person name="Garrity G."/>
            <person name="Hugenholtz P."/>
            <person name="Kyrpides N.C."/>
        </authorList>
    </citation>
    <scope>NUCLEOTIDE SEQUENCE [LARGE SCALE GENOMIC DNA]</scope>
    <source>
        <strain evidence="4 5">CGMCC 1.6855</strain>
    </source>
</reference>
<evidence type="ECO:0000256" key="1">
    <source>
        <dbReference type="SAM" id="MobiDB-lite"/>
    </source>
</evidence>
<protein>
    <submittedName>
        <fullName evidence="4">Uncharacterized protein DUF4342</fullName>
    </submittedName>
</protein>
<feature type="domain" description="DUF4342" evidence="3">
    <location>
        <begin position="16"/>
        <end position="90"/>
    </location>
</feature>
<keyword evidence="2" id="KW-0812">Transmembrane</keyword>
<evidence type="ECO:0000259" key="3">
    <source>
        <dbReference type="Pfam" id="PF14242"/>
    </source>
</evidence>
<evidence type="ECO:0000256" key="2">
    <source>
        <dbReference type="SAM" id="Phobius"/>
    </source>
</evidence>
<dbReference type="AlphaFoldDB" id="A0A562MGQ0"/>
<dbReference type="Proteomes" id="UP000315908">
    <property type="component" value="Unassembled WGS sequence"/>
</dbReference>
<evidence type="ECO:0000313" key="4">
    <source>
        <dbReference type="EMBL" id="TWI19117.1"/>
    </source>
</evidence>
<feature type="transmembrane region" description="Helical" evidence="2">
    <location>
        <begin position="58"/>
        <end position="81"/>
    </location>
</feature>
<keyword evidence="2" id="KW-0472">Membrane</keyword>
<dbReference type="GeneID" id="88832993"/>
<feature type="compositionally biased region" description="Polar residues" evidence="1">
    <location>
        <begin position="104"/>
        <end position="113"/>
    </location>
</feature>
<feature type="compositionally biased region" description="Basic and acidic residues" evidence="1">
    <location>
        <begin position="91"/>
        <end position="102"/>
    </location>
</feature>
<comment type="caution">
    <text evidence="4">The sequence shown here is derived from an EMBL/GenBank/DDBJ whole genome shotgun (WGS) entry which is preliminary data.</text>
</comment>
<dbReference type="InterPro" id="IPR025642">
    <property type="entry name" value="DUF4342"/>
</dbReference>
<accession>A0A562MGQ0</accession>
<dbReference type="EMBL" id="VLKR01000014">
    <property type="protein sequence ID" value="TWI19117.1"/>
    <property type="molecule type" value="Genomic_DNA"/>
</dbReference>
<feature type="region of interest" description="Disordered" evidence="1">
    <location>
        <begin position="89"/>
        <end position="113"/>
    </location>
</feature>